<dbReference type="EMBL" id="WUMV01000009">
    <property type="protein sequence ID" value="MXN67055.1"/>
    <property type="molecule type" value="Genomic_DNA"/>
</dbReference>
<proteinExistence type="predicted"/>
<dbReference type="GO" id="GO:0046872">
    <property type="term" value="F:metal ion binding"/>
    <property type="evidence" value="ECO:0007669"/>
    <property type="project" value="UniProtKB-KW"/>
</dbReference>
<name>A0A7X3LXS3_9HYPH</name>
<evidence type="ECO:0000313" key="4">
    <source>
        <dbReference type="Proteomes" id="UP000433101"/>
    </source>
</evidence>
<feature type="domain" description="VOC" evidence="2">
    <location>
        <begin position="5"/>
        <end position="124"/>
    </location>
</feature>
<organism evidence="3 4">
    <name type="scientific">Stappia sediminis</name>
    <dbReference type="NCBI Taxonomy" id="2692190"/>
    <lineage>
        <taxon>Bacteria</taxon>
        <taxon>Pseudomonadati</taxon>
        <taxon>Pseudomonadota</taxon>
        <taxon>Alphaproteobacteria</taxon>
        <taxon>Hyphomicrobiales</taxon>
        <taxon>Stappiaceae</taxon>
        <taxon>Stappia</taxon>
    </lineage>
</organism>
<dbReference type="RefSeq" id="WP_160777296.1">
    <property type="nucleotide sequence ID" value="NZ_WUMV01000009.1"/>
</dbReference>
<dbReference type="InterPro" id="IPR004360">
    <property type="entry name" value="Glyas_Fos-R_dOase_dom"/>
</dbReference>
<comment type="caution">
    <text evidence="3">The sequence shown here is derived from an EMBL/GenBank/DDBJ whole genome shotgun (WGS) entry which is preliminary data.</text>
</comment>
<evidence type="ECO:0000259" key="2">
    <source>
        <dbReference type="PROSITE" id="PS51819"/>
    </source>
</evidence>
<protein>
    <submittedName>
        <fullName evidence="3">VOC family protein</fullName>
    </submittedName>
</protein>
<dbReference type="GO" id="GO:0004462">
    <property type="term" value="F:lactoylglutathione lyase activity"/>
    <property type="evidence" value="ECO:0007669"/>
    <property type="project" value="InterPro"/>
</dbReference>
<dbReference type="CDD" id="cd07253">
    <property type="entry name" value="GLOD5"/>
    <property type="match status" value="1"/>
</dbReference>
<gene>
    <name evidence="3" type="ORF">GR183_19265</name>
</gene>
<dbReference type="InterPro" id="IPR050383">
    <property type="entry name" value="GlyoxalaseI/FosfomycinResist"/>
</dbReference>
<dbReference type="AlphaFoldDB" id="A0A7X3LXS3"/>
<evidence type="ECO:0000313" key="3">
    <source>
        <dbReference type="EMBL" id="MXN67055.1"/>
    </source>
</evidence>
<dbReference type="PROSITE" id="PS00934">
    <property type="entry name" value="GLYOXALASE_I_1"/>
    <property type="match status" value="1"/>
</dbReference>
<evidence type="ECO:0000256" key="1">
    <source>
        <dbReference type="ARBA" id="ARBA00022723"/>
    </source>
</evidence>
<dbReference type="InterPro" id="IPR037523">
    <property type="entry name" value="VOC_core"/>
</dbReference>
<dbReference type="InterPro" id="IPR029068">
    <property type="entry name" value="Glyas_Bleomycin-R_OHBP_Dase"/>
</dbReference>
<dbReference type="SUPFAM" id="SSF54593">
    <property type="entry name" value="Glyoxalase/Bleomycin resistance protein/Dihydroxybiphenyl dioxygenase"/>
    <property type="match status" value="1"/>
</dbReference>
<keyword evidence="1" id="KW-0479">Metal-binding</keyword>
<dbReference type="PANTHER" id="PTHR21366">
    <property type="entry name" value="GLYOXALASE FAMILY PROTEIN"/>
    <property type="match status" value="1"/>
</dbReference>
<keyword evidence="4" id="KW-1185">Reference proteome</keyword>
<dbReference type="Proteomes" id="UP000433101">
    <property type="component" value="Unassembled WGS sequence"/>
</dbReference>
<reference evidence="3 4" key="1">
    <citation type="submission" date="2019-12" db="EMBL/GenBank/DDBJ databases">
        <authorList>
            <person name="Li M."/>
        </authorList>
    </citation>
    <scope>NUCLEOTIDE SEQUENCE [LARGE SCALE GENOMIC DNA]</scope>
    <source>
        <strain evidence="3 4">GBMRC 2046</strain>
    </source>
</reference>
<dbReference type="PANTHER" id="PTHR21366:SF14">
    <property type="entry name" value="GLYOXALASE DOMAIN-CONTAINING PROTEIN 5"/>
    <property type="match status" value="1"/>
</dbReference>
<dbReference type="PROSITE" id="PS51819">
    <property type="entry name" value="VOC"/>
    <property type="match status" value="1"/>
</dbReference>
<accession>A0A7X3LXS3</accession>
<dbReference type="InterPro" id="IPR018146">
    <property type="entry name" value="Glyoxalase_1_CS"/>
</dbReference>
<sequence length="133" mass="14310">MRILSLDHVVLTVKDIDQTVAFYSGVLGMEEVVFAGGRRALRFGGQKINLHKAGAEFLPHAQMPTSGAGDLCFLVESLEAVERRLAEAQVHIEEGPVFRAGAVSPLRSIYIRDPDGNLVELAEPQDVVIAGGS</sequence>
<dbReference type="Pfam" id="PF00903">
    <property type="entry name" value="Glyoxalase"/>
    <property type="match status" value="1"/>
</dbReference>
<dbReference type="Gene3D" id="3.10.180.10">
    <property type="entry name" value="2,3-Dihydroxybiphenyl 1,2-Dioxygenase, domain 1"/>
    <property type="match status" value="1"/>
</dbReference>